<keyword evidence="1" id="KW-1133">Transmembrane helix</keyword>
<proteinExistence type="predicted"/>
<protein>
    <submittedName>
        <fullName evidence="3">Uncharacterized protein</fullName>
    </submittedName>
</protein>
<evidence type="ECO:0000313" key="3">
    <source>
        <dbReference type="EMBL" id="KAI8038412.1"/>
    </source>
</evidence>
<feature type="chain" id="PRO_5040186254" evidence="2">
    <location>
        <begin position="28"/>
        <end position="121"/>
    </location>
</feature>
<organism evidence="3 4">
    <name type="scientific">Drosophila gunungcola</name>
    <name type="common">fruit fly</name>
    <dbReference type="NCBI Taxonomy" id="103775"/>
    <lineage>
        <taxon>Eukaryota</taxon>
        <taxon>Metazoa</taxon>
        <taxon>Ecdysozoa</taxon>
        <taxon>Arthropoda</taxon>
        <taxon>Hexapoda</taxon>
        <taxon>Insecta</taxon>
        <taxon>Pterygota</taxon>
        <taxon>Neoptera</taxon>
        <taxon>Endopterygota</taxon>
        <taxon>Diptera</taxon>
        <taxon>Brachycera</taxon>
        <taxon>Muscomorpha</taxon>
        <taxon>Ephydroidea</taxon>
        <taxon>Drosophilidae</taxon>
        <taxon>Drosophila</taxon>
        <taxon>Sophophora</taxon>
    </lineage>
</organism>
<evidence type="ECO:0000313" key="4">
    <source>
        <dbReference type="Proteomes" id="UP001059596"/>
    </source>
</evidence>
<keyword evidence="4" id="KW-1185">Reference proteome</keyword>
<keyword evidence="2" id="KW-0732">Signal</keyword>
<keyword evidence="1" id="KW-0472">Membrane</keyword>
<feature type="signal peptide" evidence="2">
    <location>
        <begin position="1"/>
        <end position="27"/>
    </location>
</feature>
<comment type="caution">
    <text evidence="3">The sequence shown here is derived from an EMBL/GenBank/DDBJ whole genome shotgun (WGS) entry which is preliminary data.</text>
</comment>
<keyword evidence="1" id="KW-0812">Transmembrane</keyword>
<dbReference type="Proteomes" id="UP001059596">
    <property type="component" value="Unassembled WGS sequence"/>
</dbReference>
<accession>A0A9P9YK28</accession>
<sequence>MGHLPPPLPLLLMCLAISTWRTPSVSGYLNIFISHLEVMKLMDRAKAKFPNPTHSHSHSHCHFSDGSYTDFIDVPRRNGLVLVVWLAIFLLLRLINGSREWKWLVGVGSGNSDEGFLRKLA</sequence>
<dbReference type="AlphaFoldDB" id="A0A9P9YK28"/>
<evidence type="ECO:0000256" key="1">
    <source>
        <dbReference type="SAM" id="Phobius"/>
    </source>
</evidence>
<reference evidence="3" key="1">
    <citation type="journal article" date="2023" name="Genome Biol. Evol.">
        <title>Long-read-based Genome Assembly of Drosophila gunungcola Reveals Fewer Chemosensory Genes in Flower-breeding Species.</title>
        <authorList>
            <person name="Negi A."/>
            <person name="Liao B.Y."/>
            <person name="Yeh S.D."/>
        </authorList>
    </citation>
    <scope>NUCLEOTIDE SEQUENCE</scope>
    <source>
        <strain evidence="3">Sukarami</strain>
    </source>
</reference>
<gene>
    <name evidence="3" type="ORF">M5D96_008310</name>
</gene>
<dbReference type="EMBL" id="JAMKOV010000007">
    <property type="protein sequence ID" value="KAI8038412.1"/>
    <property type="molecule type" value="Genomic_DNA"/>
</dbReference>
<feature type="transmembrane region" description="Helical" evidence="1">
    <location>
        <begin position="78"/>
        <end position="95"/>
    </location>
</feature>
<evidence type="ECO:0000256" key="2">
    <source>
        <dbReference type="SAM" id="SignalP"/>
    </source>
</evidence>
<name>A0A9P9YK28_9MUSC</name>